<name>A0ABR8MNM7_9BACL</name>
<keyword evidence="3" id="KW-1185">Reference proteome</keyword>
<dbReference type="EMBL" id="JACXZA010000001">
    <property type="protein sequence ID" value="MBD3917612.1"/>
    <property type="molecule type" value="Genomic_DNA"/>
</dbReference>
<comment type="caution">
    <text evidence="2">The sequence shown here is derived from an EMBL/GenBank/DDBJ whole genome shotgun (WGS) entry which is preliminary data.</text>
</comment>
<evidence type="ECO:0008006" key="4">
    <source>
        <dbReference type="Google" id="ProtNLM"/>
    </source>
</evidence>
<dbReference type="Proteomes" id="UP000609346">
    <property type="component" value="Unassembled WGS sequence"/>
</dbReference>
<evidence type="ECO:0000313" key="2">
    <source>
        <dbReference type="EMBL" id="MBD3917612.1"/>
    </source>
</evidence>
<feature type="chain" id="PRO_5047130799" description="DUF4878 domain-containing protein" evidence="1">
    <location>
        <begin position="24"/>
        <end position="152"/>
    </location>
</feature>
<organism evidence="2 3">
    <name type="scientific">Paenibacillus terricola</name>
    <dbReference type="NCBI Taxonomy" id="2763503"/>
    <lineage>
        <taxon>Bacteria</taxon>
        <taxon>Bacillati</taxon>
        <taxon>Bacillota</taxon>
        <taxon>Bacilli</taxon>
        <taxon>Bacillales</taxon>
        <taxon>Paenibacillaceae</taxon>
        <taxon>Paenibacillus</taxon>
    </lineage>
</organism>
<feature type="signal peptide" evidence="1">
    <location>
        <begin position="1"/>
        <end position="23"/>
    </location>
</feature>
<dbReference type="RefSeq" id="WP_224753212.1">
    <property type="nucleotide sequence ID" value="NZ_JACXZA010000001.1"/>
</dbReference>
<accession>A0ABR8MNM7</accession>
<sequence>MKSLSAIMIRLCLVALIVGSLGACSLDNEQKEVQAAYTVHPDLMKDRDSLLDRLKQIDDYDAVTYTDNQLLEMKNSPESQDYKQVLISYVENELNKQIESYQTIDETSNEKYRALAVVTEDQTVYKILLTKKDEIWIVSSIAQLVWKEYAIG</sequence>
<proteinExistence type="predicted"/>
<reference evidence="2 3" key="1">
    <citation type="submission" date="2020-09" db="EMBL/GenBank/DDBJ databases">
        <title>Paenibacillus sp. strain PR3 16S rRNA gene Genome sequencing and assembly.</title>
        <authorList>
            <person name="Kim J."/>
        </authorList>
    </citation>
    <scope>NUCLEOTIDE SEQUENCE [LARGE SCALE GENOMIC DNA]</scope>
    <source>
        <strain evidence="2 3">PR3</strain>
    </source>
</reference>
<evidence type="ECO:0000313" key="3">
    <source>
        <dbReference type="Proteomes" id="UP000609346"/>
    </source>
</evidence>
<dbReference type="PROSITE" id="PS51257">
    <property type="entry name" value="PROKAR_LIPOPROTEIN"/>
    <property type="match status" value="1"/>
</dbReference>
<evidence type="ECO:0000256" key="1">
    <source>
        <dbReference type="SAM" id="SignalP"/>
    </source>
</evidence>
<gene>
    <name evidence="2" type="ORF">H8B09_02520</name>
</gene>
<keyword evidence="1" id="KW-0732">Signal</keyword>
<protein>
    <recommendedName>
        <fullName evidence="4">DUF4878 domain-containing protein</fullName>
    </recommendedName>
</protein>